<comment type="caution">
    <text evidence="1">The sequence shown here is derived from an EMBL/GenBank/DDBJ whole genome shotgun (WGS) entry which is preliminary data.</text>
</comment>
<sequence>MIACSIAPALFQPVPGALYSFDG</sequence>
<name>A0A9W4GEQ6_BLUGR</name>
<organism evidence="1 2">
    <name type="scientific">Blumeria graminis f. sp. triticale</name>
    <dbReference type="NCBI Taxonomy" id="1689686"/>
    <lineage>
        <taxon>Eukaryota</taxon>
        <taxon>Fungi</taxon>
        <taxon>Dikarya</taxon>
        <taxon>Ascomycota</taxon>
        <taxon>Pezizomycotina</taxon>
        <taxon>Leotiomycetes</taxon>
        <taxon>Erysiphales</taxon>
        <taxon>Erysiphaceae</taxon>
        <taxon>Blumeria</taxon>
    </lineage>
</organism>
<dbReference type="EMBL" id="CAJHIT010000006">
    <property type="protein sequence ID" value="CAD6502809.1"/>
    <property type="molecule type" value="Genomic_DNA"/>
</dbReference>
<evidence type="ECO:0000313" key="2">
    <source>
        <dbReference type="Proteomes" id="UP000683417"/>
    </source>
</evidence>
<reference evidence="1" key="1">
    <citation type="submission" date="2020-10" db="EMBL/GenBank/DDBJ databases">
        <authorList>
            <person name="Muller C M."/>
        </authorList>
    </citation>
    <scope>NUCLEOTIDE SEQUENCE</scope>
    <source>
        <strain evidence="1">THUN-12</strain>
    </source>
</reference>
<proteinExistence type="predicted"/>
<gene>
    <name evidence="1" type="ORF">BGTH12_LOCUS4167</name>
</gene>
<accession>A0A9W4GEQ6</accession>
<protein>
    <submittedName>
        <fullName evidence="1">BgTH12-05399</fullName>
    </submittedName>
</protein>
<evidence type="ECO:0000313" key="1">
    <source>
        <dbReference type="EMBL" id="CAD6502809.1"/>
    </source>
</evidence>
<dbReference type="AlphaFoldDB" id="A0A9W4GEQ6"/>
<dbReference type="Proteomes" id="UP000683417">
    <property type="component" value="Unassembled WGS sequence"/>
</dbReference>